<gene>
    <name evidence="11" type="ORF">MKK02DRAFT_26990</name>
</gene>
<feature type="transmembrane region" description="Helical" evidence="9">
    <location>
        <begin position="218"/>
        <end position="240"/>
    </location>
</feature>
<feature type="transmembrane region" description="Helical" evidence="9">
    <location>
        <begin position="473"/>
        <end position="493"/>
    </location>
</feature>
<evidence type="ECO:0000256" key="6">
    <source>
        <dbReference type="ARBA" id="ARBA00023136"/>
    </source>
</evidence>
<keyword evidence="5 9" id="KW-1133">Transmembrane helix</keyword>
<proteinExistence type="inferred from homology"/>
<feature type="transmembrane region" description="Helical" evidence="9">
    <location>
        <begin position="130"/>
        <end position="149"/>
    </location>
</feature>
<dbReference type="SUPFAM" id="SSF103473">
    <property type="entry name" value="MFS general substrate transporter"/>
    <property type="match status" value="1"/>
</dbReference>
<dbReference type="PANTHER" id="PTHR23502:SF186">
    <property type="entry name" value="MAJOR FACILITATOR SUPERFAMILY (MFS) PROFILE DOMAIN-CONTAINING PROTEIN"/>
    <property type="match status" value="1"/>
</dbReference>
<accession>A0AA38LUY2</accession>
<dbReference type="InterPro" id="IPR011701">
    <property type="entry name" value="MFS"/>
</dbReference>
<feature type="transmembrane region" description="Helical" evidence="9">
    <location>
        <begin position="359"/>
        <end position="382"/>
    </location>
</feature>
<keyword evidence="3" id="KW-1003">Cell membrane</keyword>
<keyword evidence="6 9" id="KW-0472">Membrane</keyword>
<evidence type="ECO:0000256" key="1">
    <source>
        <dbReference type="ARBA" id="ARBA00004651"/>
    </source>
</evidence>
<comment type="subcellular location">
    <subcellularLocation>
        <location evidence="1">Cell membrane</location>
        <topology evidence="1">Multi-pass membrane protein</topology>
    </subcellularLocation>
</comment>
<dbReference type="GeneID" id="77726488"/>
<name>A0AA38LUY2_9TREE</name>
<keyword evidence="4 9" id="KW-0812">Transmembrane</keyword>
<organism evidence="11 12">
    <name type="scientific">Dioszegia hungarica</name>
    <dbReference type="NCBI Taxonomy" id="4972"/>
    <lineage>
        <taxon>Eukaryota</taxon>
        <taxon>Fungi</taxon>
        <taxon>Dikarya</taxon>
        <taxon>Basidiomycota</taxon>
        <taxon>Agaricomycotina</taxon>
        <taxon>Tremellomycetes</taxon>
        <taxon>Tremellales</taxon>
        <taxon>Bulleribasidiaceae</taxon>
        <taxon>Dioszegia</taxon>
    </lineage>
</organism>
<dbReference type="FunFam" id="1.20.1250.20:FF:000011">
    <property type="entry name" value="MFS multidrug transporter, putative"/>
    <property type="match status" value="1"/>
</dbReference>
<comment type="caution">
    <text evidence="11">The sequence shown here is derived from an EMBL/GenBank/DDBJ whole genome shotgun (WGS) entry which is preliminary data.</text>
</comment>
<feature type="compositionally biased region" description="Basic and acidic residues" evidence="8">
    <location>
        <begin position="618"/>
        <end position="627"/>
    </location>
</feature>
<feature type="transmembrane region" description="Helical" evidence="9">
    <location>
        <begin position="91"/>
        <end position="118"/>
    </location>
</feature>
<evidence type="ECO:0000256" key="9">
    <source>
        <dbReference type="SAM" id="Phobius"/>
    </source>
</evidence>
<feature type="domain" description="Major facilitator superfamily (MFS) profile" evidence="10">
    <location>
        <begin position="93"/>
        <end position="532"/>
    </location>
</feature>
<evidence type="ECO:0000256" key="8">
    <source>
        <dbReference type="SAM" id="MobiDB-lite"/>
    </source>
</evidence>
<dbReference type="EMBL" id="JAKWFO010000005">
    <property type="protein sequence ID" value="KAI9636480.1"/>
    <property type="molecule type" value="Genomic_DNA"/>
</dbReference>
<keyword evidence="2" id="KW-0813">Transport</keyword>
<evidence type="ECO:0000313" key="11">
    <source>
        <dbReference type="EMBL" id="KAI9636480.1"/>
    </source>
</evidence>
<dbReference type="InterPro" id="IPR020846">
    <property type="entry name" value="MFS_dom"/>
</dbReference>
<evidence type="ECO:0000256" key="7">
    <source>
        <dbReference type="ARBA" id="ARBA00038459"/>
    </source>
</evidence>
<evidence type="ECO:0000259" key="10">
    <source>
        <dbReference type="PROSITE" id="PS50850"/>
    </source>
</evidence>
<evidence type="ECO:0000256" key="4">
    <source>
        <dbReference type="ARBA" id="ARBA00022692"/>
    </source>
</evidence>
<dbReference type="AlphaFoldDB" id="A0AA38LUY2"/>
<sequence>MTNLSGSSSVPSLGSTDQTVPRPKRAWPWRKHITSPQLLLAHSYTGKGTLESPYILDWLPGEASHDAEGVEGLETAVDIEYPQTWKAGYKWMITAIGAISVLSVTMTSSMMSAAIYDIRRDFPGHTAESYIMITSIFILGFVVGPLLWAPCSEVFGRRRMFISTFVPFTIFNAACCGANSLEALLVFRFFAGTFGSSSLTSVGGIITDMFNAKERAAAMGVFAIAPFLGPAIGPVAGGFLSAASTWRWVAALLAFFSAILTVIGALWLPETYEPVLLRRRATELSKVSGKVYRYSRDVERPMVTKELFKKQLTVPWKLLFTEPVAALMALYVSVVYAILYMQFTSFPIVFVQQRGWTPAIAGLAFIGLSFGSILGLVLLGVMNKRYAAKMDANGGYLPPEERLPMVILGGILLPHVLQSCYKKVGLFWFAWTSPANIHWIVPILATVVFGAALVGLFLGIMSYLVDAYTLHSASALAGNTVVRSIFGVVFPLFTVRMYDALGVQWAGSVIAFIALAFIPAPIIFYKYGGKIRLRSKYAREADLANRALAEKMRLKSESKVNSRKGSETDLVSAITGPEAGVGTVDVGDIEKGLRGPMGTEGVPVVGGGVEERLGMIEGIKREDDHQEGLLGSDSTDRR</sequence>
<feature type="compositionally biased region" description="Low complexity" evidence="8">
    <location>
        <begin position="1"/>
        <end position="15"/>
    </location>
</feature>
<keyword evidence="12" id="KW-1185">Reference proteome</keyword>
<feature type="transmembrane region" description="Helical" evidence="9">
    <location>
        <begin position="187"/>
        <end position="206"/>
    </location>
</feature>
<dbReference type="CDD" id="cd17323">
    <property type="entry name" value="MFS_Tpo1_MDR_like"/>
    <property type="match status" value="1"/>
</dbReference>
<dbReference type="Pfam" id="PF07690">
    <property type="entry name" value="MFS_1"/>
    <property type="match status" value="1"/>
</dbReference>
<feature type="region of interest" description="Disordered" evidence="8">
    <location>
        <begin position="618"/>
        <end position="638"/>
    </location>
</feature>
<comment type="similarity">
    <text evidence="7">Belongs to the major facilitator superfamily. DHA1 family. Polyamines/proton antiporter (TC 2.A.1.2.16) subfamily.</text>
</comment>
<dbReference type="PANTHER" id="PTHR23502">
    <property type="entry name" value="MAJOR FACILITATOR SUPERFAMILY"/>
    <property type="match status" value="1"/>
</dbReference>
<feature type="transmembrane region" description="Helical" evidence="9">
    <location>
        <begin position="318"/>
        <end position="339"/>
    </location>
</feature>
<feature type="transmembrane region" description="Helical" evidence="9">
    <location>
        <begin position="437"/>
        <end position="461"/>
    </location>
</feature>
<feature type="transmembrane region" description="Helical" evidence="9">
    <location>
        <begin position="505"/>
        <end position="525"/>
    </location>
</feature>
<feature type="region of interest" description="Disordered" evidence="8">
    <location>
        <begin position="1"/>
        <end position="26"/>
    </location>
</feature>
<reference evidence="11" key="1">
    <citation type="journal article" date="2022" name="G3 (Bethesda)">
        <title>High quality genome of the basidiomycete yeast Dioszegia hungarica PDD-24b-2 isolated from cloud water.</title>
        <authorList>
            <person name="Jarrige D."/>
            <person name="Haridas S."/>
            <person name="Bleykasten-Grosshans C."/>
            <person name="Joly M."/>
            <person name="Nadalig T."/>
            <person name="Sancelme M."/>
            <person name="Vuilleumier S."/>
            <person name="Grigoriev I.V."/>
            <person name="Amato P."/>
            <person name="Bringel F."/>
        </authorList>
    </citation>
    <scope>NUCLEOTIDE SEQUENCE</scope>
    <source>
        <strain evidence="11">PDD-24b-2</strain>
    </source>
</reference>
<evidence type="ECO:0000256" key="2">
    <source>
        <dbReference type="ARBA" id="ARBA00022448"/>
    </source>
</evidence>
<dbReference type="InterPro" id="IPR036259">
    <property type="entry name" value="MFS_trans_sf"/>
</dbReference>
<dbReference type="GO" id="GO:0005886">
    <property type="term" value="C:plasma membrane"/>
    <property type="evidence" value="ECO:0007669"/>
    <property type="project" value="UniProtKB-SubCell"/>
</dbReference>
<protein>
    <submittedName>
        <fullName evidence="11">Polyamine transporter 3</fullName>
    </submittedName>
</protein>
<dbReference type="GO" id="GO:0022857">
    <property type="term" value="F:transmembrane transporter activity"/>
    <property type="evidence" value="ECO:0007669"/>
    <property type="project" value="InterPro"/>
</dbReference>
<evidence type="ECO:0000256" key="3">
    <source>
        <dbReference type="ARBA" id="ARBA00022475"/>
    </source>
</evidence>
<evidence type="ECO:0000313" key="12">
    <source>
        <dbReference type="Proteomes" id="UP001164286"/>
    </source>
</evidence>
<dbReference type="Proteomes" id="UP001164286">
    <property type="component" value="Unassembled WGS sequence"/>
</dbReference>
<evidence type="ECO:0000256" key="5">
    <source>
        <dbReference type="ARBA" id="ARBA00022989"/>
    </source>
</evidence>
<dbReference type="PROSITE" id="PS50850">
    <property type="entry name" value="MFS"/>
    <property type="match status" value="1"/>
</dbReference>
<dbReference type="RefSeq" id="XP_052946257.1">
    <property type="nucleotide sequence ID" value="XM_053087287.1"/>
</dbReference>
<dbReference type="Gene3D" id="1.20.1250.20">
    <property type="entry name" value="MFS general substrate transporter like domains"/>
    <property type="match status" value="1"/>
</dbReference>
<feature type="transmembrane region" description="Helical" evidence="9">
    <location>
        <begin position="246"/>
        <end position="268"/>
    </location>
</feature>